<name>A0A1M6A283_9BACT</name>
<gene>
    <name evidence="2" type="ORF">SAMN02745146_0460</name>
</gene>
<evidence type="ECO:0000313" key="3">
    <source>
        <dbReference type="Proteomes" id="UP000184418"/>
    </source>
</evidence>
<dbReference type="RefSeq" id="WP_073104769.1">
    <property type="nucleotide sequence ID" value="NZ_FQYN01000001.1"/>
</dbReference>
<organism evidence="2 3">
    <name type="scientific">Hymenobacter daecheongensis DSM 21074</name>
    <dbReference type="NCBI Taxonomy" id="1121955"/>
    <lineage>
        <taxon>Bacteria</taxon>
        <taxon>Pseudomonadati</taxon>
        <taxon>Bacteroidota</taxon>
        <taxon>Cytophagia</taxon>
        <taxon>Cytophagales</taxon>
        <taxon>Hymenobacteraceae</taxon>
        <taxon>Hymenobacter</taxon>
    </lineage>
</organism>
<dbReference type="EMBL" id="FQYN01000001">
    <property type="protein sequence ID" value="SHI30566.1"/>
    <property type="molecule type" value="Genomic_DNA"/>
</dbReference>
<reference evidence="2 3" key="1">
    <citation type="submission" date="2016-11" db="EMBL/GenBank/DDBJ databases">
        <authorList>
            <person name="Jaros S."/>
            <person name="Januszkiewicz K."/>
            <person name="Wedrychowicz H."/>
        </authorList>
    </citation>
    <scope>NUCLEOTIDE SEQUENCE [LARGE SCALE GENOMIC DNA]</scope>
    <source>
        <strain evidence="2 3">DSM 21074</strain>
    </source>
</reference>
<keyword evidence="1" id="KW-0732">Signal</keyword>
<keyword evidence="3" id="KW-1185">Reference proteome</keyword>
<dbReference type="Gene3D" id="2.60.40.1120">
    <property type="entry name" value="Carboxypeptidase-like, regulatory domain"/>
    <property type="match status" value="1"/>
</dbReference>
<dbReference type="SUPFAM" id="SSF117074">
    <property type="entry name" value="Hypothetical protein PA1324"/>
    <property type="match status" value="1"/>
</dbReference>
<evidence type="ECO:0008006" key="4">
    <source>
        <dbReference type="Google" id="ProtNLM"/>
    </source>
</evidence>
<accession>A0A1M6A283</accession>
<dbReference type="OrthoDB" id="644679at2"/>
<proteinExistence type="predicted"/>
<sequence>MRKFSNLLFASICALSLLANCTGKQGDPGPAGPAGPTGPNMSGSLVGFVNPISEDGTELNKAGVTVTVTSVTPQLTQTTNASGRYEFANLKNGTYNLSFSRNDLGTFKIFGFGHVGGDAPTVITSTYVPAISQTLVTNLRASAPKYDPSSGYYTEMTGFFYNNAVTNSYRAVVLYGGTTSTVSSTTGTLLGTYYVYQYSGSTGSFQVTRSRFTSAGFAAGSTAYVVAYGVPDYYSISYNDPTTGRTVFPAMNPTASQVVPVVVP</sequence>
<dbReference type="AlphaFoldDB" id="A0A1M6A283"/>
<evidence type="ECO:0000256" key="1">
    <source>
        <dbReference type="SAM" id="SignalP"/>
    </source>
</evidence>
<feature type="chain" id="PRO_5012319244" description="Carboxypeptidase regulatory-like domain-containing protein" evidence="1">
    <location>
        <begin position="20"/>
        <end position="264"/>
    </location>
</feature>
<dbReference type="Proteomes" id="UP000184418">
    <property type="component" value="Unassembled WGS sequence"/>
</dbReference>
<dbReference type="STRING" id="1121955.SAMN02745146_0460"/>
<evidence type="ECO:0000313" key="2">
    <source>
        <dbReference type="EMBL" id="SHI30566.1"/>
    </source>
</evidence>
<feature type="signal peptide" evidence="1">
    <location>
        <begin position="1"/>
        <end position="19"/>
    </location>
</feature>
<protein>
    <recommendedName>
        <fullName evidence="4">Carboxypeptidase regulatory-like domain-containing protein</fullName>
    </recommendedName>
</protein>